<reference evidence="3" key="1">
    <citation type="journal article" date="2019" name="Int. J. Syst. Evol. Microbiol.">
        <title>The Global Catalogue of Microorganisms (GCM) 10K type strain sequencing project: providing services to taxonomists for standard genome sequencing and annotation.</title>
        <authorList>
            <consortium name="The Broad Institute Genomics Platform"/>
            <consortium name="The Broad Institute Genome Sequencing Center for Infectious Disease"/>
            <person name="Wu L."/>
            <person name="Ma J."/>
        </authorList>
    </citation>
    <scope>NUCLEOTIDE SEQUENCE [LARGE SCALE GENOMIC DNA]</scope>
    <source>
        <strain evidence="3">JCM 17858</strain>
    </source>
</reference>
<sequence>MEKQLLDRYFSNQCTEKEKELVENWILNKDNQAPFEQYIQDRWDTFDIAETVTSTPVFSLRKTLLKVAAVVAVLGFTGLLSYKTLNNNHIDSKHLHVINTSTKPLTPETGPSTSPQKGEVLFLPKEEKKVIAKTKTISKPNLQNQDHKPSKDDSVKVASLKATKIQYIKINEKLLSELSSQIDSNKLVLTMNMNEERFKEISTLLKDKYHIVLVPVSEGGEKNLYAARFEKTDIADLLKTMQTKMAFTYDLKDSVLFINL</sequence>
<feature type="compositionally biased region" description="Basic and acidic residues" evidence="1">
    <location>
        <begin position="145"/>
        <end position="154"/>
    </location>
</feature>
<keyword evidence="3" id="KW-1185">Reference proteome</keyword>
<dbReference type="RefSeq" id="WP_345069139.1">
    <property type="nucleotide sequence ID" value="NZ_BAABGR010000044.1"/>
</dbReference>
<dbReference type="EMBL" id="BAABGR010000044">
    <property type="protein sequence ID" value="GAA4521065.1"/>
    <property type="molecule type" value="Genomic_DNA"/>
</dbReference>
<name>A0ABP8R9K1_9SPHI</name>
<dbReference type="Proteomes" id="UP001500394">
    <property type="component" value="Unassembled WGS sequence"/>
</dbReference>
<accession>A0ABP8R9K1</accession>
<feature type="compositionally biased region" description="Polar residues" evidence="1">
    <location>
        <begin position="135"/>
        <end position="144"/>
    </location>
</feature>
<comment type="caution">
    <text evidence="2">The sequence shown here is derived from an EMBL/GenBank/DDBJ whole genome shotgun (WGS) entry which is preliminary data.</text>
</comment>
<evidence type="ECO:0000313" key="3">
    <source>
        <dbReference type="Proteomes" id="UP001500394"/>
    </source>
</evidence>
<protein>
    <submittedName>
        <fullName evidence="2">Uncharacterized protein</fullName>
    </submittedName>
</protein>
<organism evidence="2 3">
    <name type="scientific">Sphingobacterium thermophilum</name>
    <dbReference type="NCBI Taxonomy" id="768534"/>
    <lineage>
        <taxon>Bacteria</taxon>
        <taxon>Pseudomonadati</taxon>
        <taxon>Bacteroidota</taxon>
        <taxon>Sphingobacteriia</taxon>
        <taxon>Sphingobacteriales</taxon>
        <taxon>Sphingobacteriaceae</taxon>
        <taxon>Sphingobacterium</taxon>
    </lineage>
</organism>
<proteinExistence type="predicted"/>
<evidence type="ECO:0000313" key="2">
    <source>
        <dbReference type="EMBL" id="GAA4521065.1"/>
    </source>
</evidence>
<feature type="region of interest" description="Disordered" evidence="1">
    <location>
        <begin position="135"/>
        <end position="154"/>
    </location>
</feature>
<evidence type="ECO:0000256" key="1">
    <source>
        <dbReference type="SAM" id="MobiDB-lite"/>
    </source>
</evidence>
<gene>
    <name evidence="2" type="ORF">GCM10023173_25920</name>
</gene>